<feature type="region of interest" description="Disordered" evidence="1">
    <location>
        <begin position="79"/>
        <end position="108"/>
    </location>
</feature>
<organism evidence="2 3">
    <name type="scientific">Apiospora saccharicola</name>
    <dbReference type="NCBI Taxonomy" id="335842"/>
    <lineage>
        <taxon>Eukaryota</taxon>
        <taxon>Fungi</taxon>
        <taxon>Dikarya</taxon>
        <taxon>Ascomycota</taxon>
        <taxon>Pezizomycotina</taxon>
        <taxon>Sordariomycetes</taxon>
        <taxon>Xylariomycetidae</taxon>
        <taxon>Amphisphaeriales</taxon>
        <taxon>Apiosporaceae</taxon>
        <taxon>Apiospora</taxon>
    </lineage>
</organism>
<protein>
    <submittedName>
        <fullName evidence="2">Uncharacterized protein</fullName>
    </submittedName>
</protein>
<feature type="compositionally biased region" description="Basic and acidic residues" evidence="1">
    <location>
        <begin position="164"/>
        <end position="174"/>
    </location>
</feature>
<accession>A0ABR1W3B8</accession>
<gene>
    <name evidence="2" type="ORF">PG996_004171</name>
</gene>
<dbReference type="EMBL" id="JAQQWM010000002">
    <property type="protein sequence ID" value="KAK8078001.1"/>
    <property type="molecule type" value="Genomic_DNA"/>
</dbReference>
<comment type="caution">
    <text evidence="2">The sequence shown here is derived from an EMBL/GenBank/DDBJ whole genome shotgun (WGS) entry which is preliminary data.</text>
</comment>
<reference evidence="2 3" key="1">
    <citation type="submission" date="2023-01" db="EMBL/GenBank/DDBJ databases">
        <title>Analysis of 21 Apiospora genomes using comparative genomics revels a genus with tremendous synthesis potential of carbohydrate active enzymes and secondary metabolites.</title>
        <authorList>
            <person name="Sorensen T."/>
        </authorList>
    </citation>
    <scope>NUCLEOTIDE SEQUENCE [LARGE SCALE GENOMIC DNA]</scope>
    <source>
        <strain evidence="2 3">CBS 83171</strain>
    </source>
</reference>
<evidence type="ECO:0000256" key="1">
    <source>
        <dbReference type="SAM" id="MobiDB-lite"/>
    </source>
</evidence>
<feature type="compositionally biased region" description="Basic and acidic residues" evidence="1">
    <location>
        <begin position="90"/>
        <end position="102"/>
    </location>
</feature>
<keyword evidence="3" id="KW-1185">Reference proteome</keyword>
<dbReference type="Proteomes" id="UP001446871">
    <property type="component" value="Unassembled WGS sequence"/>
</dbReference>
<evidence type="ECO:0000313" key="3">
    <source>
        <dbReference type="Proteomes" id="UP001446871"/>
    </source>
</evidence>
<proteinExistence type="predicted"/>
<feature type="region of interest" description="Disordered" evidence="1">
    <location>
        <begin position="14"/>
        <end position="39"/>
    </location>
</feature>
<evidence type="ECO:0000313" key="2">
    <source>
        <dbReference type="EMBL" id="KAK8078001.1"/>
    </source>
</evidence>
<name>A0ABR1W3B8_9PEZI</name>
<sequence>MLCANGWFYLSAKETKNEDGNGDGGEKNQGQLPAEVKGDAKACDGGDDINGEIFQRHRRRCLELSNLPTRWVGWLQCSPESGEKRKTRSTTHEYKLGRRAGEPSDSPSLALRAETHQSRGSERQCGNCGAQPLFTIIMVADSSTFEKGCHRIRVRHAPASPAQRNRDPRREPEWGRGYLQSHQSSPPEADGLGSSLNRGEKGASPGTSPISGLPKAALSTPANQ</sequence>
<feature type="region of interest" description="Disordered" evidence="1">
    <location>
        <begin position="156"/>
        <end position="224"/>
    </location>
</feature>